<accession>A0A1D2AD11</accession>
<dbReference type="Gene3D" id="3.40.50.1010">
    <property type="entry name" value="5'-nuclease"/>
    <property type="match status" value="1"/>
</dbReference>
<dbReference type="SUPFAM" id="SSF47807">
    <property type="entry name" value="5' to 3' exonuclease, C-terminal subdomain"/>
    <property type="match status" value="1"/>
</dbReference>
<keyword evidence="3" id="KW-0238">DNA-binding</keyword>
<dbReference type="EMBL" id="GDKF01001584">
    <property type="protein sequence ID" value="JAT77038.1"/>
    <property type="molecule type" value="Transcribed_RNA"/>
</dbReference>
<keyword evidence="1" id="KW-0540">Nuclease</keyword>
<dbReference type="SMART" id="SM00279">
    <property type="entry name" value="HhH2"/>
    <property type="match status" value="1"/>
</dbReference>
<dbReference type="CDD" id="cd09859">
    <property type="entry name" value="PIN_53EXO"/>
    <property type="match status" value="1"/>
</dbReference>
<evidence type="ECO:0000256" key="1">
    <source>
        <dbReference type="ARBA" id="ARBA00022722"/>
    </source>
</evidence>
<dbReference type="GO" id="GO:0017108">
    <property type="term" value="F:5'-flap endonuclease activity"/>
    <property type="evidence" value="ECO:0007669"/>
    <property type="project" value="InterPro"/>
</dbReference>
<dbReference type="InterPro" id="IPR020046">
    <property type="entry name" value="5-3_exonucl_a-hlix_arch_N"/>
</dbReference>
<proteinExistence type="predicted"/>
<dbReference type="PANTHER" id="PTHR42646:SF2">
    <property type="entry name" value="5'-3' EXONUCLEASE FAMILY PROTEIN"/>
    <property type="match status" value="1"/>
</dbReference>
<dbReference type="PANTHER" id="PTHR42646">
    <property type="entry name" value="FLAP ENDONUCLEASE XNI"/>
    <property type="match status" value="1"/>
</dbReference>
<dbReference type="SUPFAM" id="SSF88723">
    <property type="entry name" value="PIN domain-like"/>
    <property type="match status" value="1"/>
</dbReference>
<dbReference type="Pfam" id="PF02739">
    <property type="entry name" value="5_3_exonuc_N"/>
    <property type="match status" value="1"/>
</dbReference>
<dbReference type="InterPro" id="IPR036279">
    <property type="entry name" value="5-3_exonuclease_C_sf"/>
</dbReference>
<dbReference type="InterPro" id="IPR002421">
    <property type="entry name" value="5-3_exonuclease"/>
</dbReference>
<evidence type="ECO:0000256" key="3">
    <source>
        <dbReference type="ARBA" id="ARBA00023125"/>
    </source>
</evidence>
<evidence type="ECO:0000256" key="2">
    <source>
        <dbReference type="ARBA" id="ARBA00022801"/>
    </source>
</evidence>
<evidence type="ECO:0000313" key="5">
    <source>
        <dbReference type="EMBL" id="JAT77038.1"/>
    </source>
</evidence>
<reference evidence="5" key="1">
    <citation type="submission" date="2015-08" db="EMBL/GenBank/DDBJ databases">
        <authorList>
            <person name="Babu N.S."/>
            <person name="Beckwith C.J."/>
            <person name="Beseler K.G."/>
            <person name="Brison A."/>
            <person name="Carone J.V."/>
            <person name="Caskin T.P."/>
            <person name="Diamond M."/>
            <person name="Durham M.E."/>
            <person name="Foxe J.M."/>
            <person name="Go M."/>
            <person name="Henderson B.A."/>
            <person name="Jones I.B."/>
            <person name="McGettigan J.A."/>
            <person name="Micheletti S.J."/>
            <person name="Nasrallah M.E."/>
            <person name="Ortiz D."/>
            <person name="Piller C.R."/>
            <person name="Privatt S.R."/>
            <person name="Schneider S.L."/>
            <person name="Sharp S."/>
            <person name="Smith T.C."/>
            <person name="Stanton J.D."/>
            <person name="Ullery H.E."/>
            <person name="Wilson R.J."/>
            <person name="Serrano M.G."/>
            <person name="Buck G."/>
            <person name="Lee V."/>
            <person name="Wang Y."/>
            <person name="Carvalho R."/>
            <person name="Voegtly L."/>
            <person name="Shi R."/>
            <person name="Duckworth R."/>
            <person name="Johnson A."/>
            <person name="Loviza R."/>
            <person name="Walstead R."/>
            <person name="Shah Z."/>
            <person name="Kiflezghi M."/>
            <person name="Wade K."/>
            <person name="Ball S.L."/>
            <person name="Bradley K.W."/>
            <person name="Asai D.J."/>
            <person name="Bowman C.A."/>
            <person name="Russell D.A."/>
            <person name="Pope W.H."/>
            <person name="Jacobs-Sera D."/>
            <person name="Hendrix R.W."/>
            <person name="Hatfull G.F."/>
        </authorList>
    </citation>
    <scope>NUCLEOTIDE SEQUENCE</scope>
</reference>
<dbReference type="SMART" id="SM00475">
    <property type="entry name" value="53EXOc"/>
    <property type="match status" value="1"/>
</dbReference>
<dbReference type="GO" id="GO:0033567">
    <property type="term" value="P:DNA replication, Okazaki fragment processing"/>
    <property type="evidence" value="ECO:0007669"/>
    <property type="project" value="InterPro"/>
</dbReference>
<dbReference type="Pfam" id="PF01367">
    <property type="entry name" value="5_3_exonuc"/>
    <property type="match status" value="1"/>
</dbReference>
<name>A0A1D2AD11_AUXPR</name>
<dbReference type="GO" id="GO:0003677">
    <property type="term" value="F:DNA binding"/>
    <property type="evidence" value="ECO:0007669"/>
    <property type="project" value="UniProtKB-KW"/>
</dbReference>
<dbReference type="InterPro" id="IPR008918">
    <property type="entry name" value="HhH2"/>
</dbReference>
<sequence>MQLSYCQASQPCGLQRPMLLPCTRVIQRCWKASRAVPHGRCYATTGYGTGSALGRHLIITDAHAWIYRSHHAMPKERLKAPDGTDTTTVHLFLGMLWRLLRLNPQATHVAAVFDFPGKNFRHQMYPDYKAHRKATPPEIKQAGPQLRSLLAQIGIPVLCVPGVEADDVIASLAVRGIQDGMTVGIASPDGDFRQLLQPGLTLLRPAPRGKAAYVPGGPPSGLLAYAAPEFEADFPGLRPDQYADLLALSGDASDNIPGVPGVGPVGAARLLAAHGGVEGVLAAARAGGLGGARANKRTAATLAGEEGAAAARLSLRLTRLVTDLDVPATRAPWDAYRPGLPADGGGAALRTLGDLALERHARTLRAIWTEHAAFRR</sequence>
<organism evidence="5">
    <name type="scientific">Auxenochlorella protothecoides</name>
    <name type="common">Green microalga</name>
    <name type="synonym">Chlorella protothecoides</name>
    <dbReference type="NCBI Taxonomy" id="3075"/>
    <lineage>
        <taxon>Eukaryota</taxon>
        <taxon>Viridiplantae</taxon>
        <taxon>Chlorophyta</taxon>
        <taxon>core chlorophytes</taxon>
        <taxon>Trebouxiophyceae</taxon>
        <taxon>Chlorellales</taxon>
        <taxon>Chlorellaceae</taxon>
        <taxon>Auxenochlorella</taxon>
    </lineage>
</organism>
<gene>
    <name evidence="5" type="ORF">g.35539</name>
</gene>
<dbReference type="Gene3D" id="1.10.150.20">
    <property type="entry name" value="5' to 3' exonuclease, C-terminal subdomain"/>
    <property type="match status" value="1"/>
</dbReference>
<evidence type="ECO:0000259" key="4">
    <source>
        <dbReference type="SMART" id="SM00475"/>
    </source>
</evidence>
<protein>
    <recommendedName>
        <fullName evidence="4">5'-3' exonuclease domain-containing protein</fullName>
    </recommendedName>
</protein>
<dbReference type="InterPro" id="IPR029060">
    <property type="entry name" value="PIN-like_dom_sf"/>
</dbReference>
<dbReference type="GO" id="GO:0008409">
    <property type="term" value="F:5'-3' exonuclease activity"/>
    <property type="evidence" value="ECO:0007669"/>
    <property type="project" value="InterPro"/>
</dbReference>
<dbReference type="InterPro" id="IPR038969">
    <property type="entry name" value="FEN"/>
</dbReference>
<dbReference type="InterPro" id="IPR020045">
    <property type="entry name" value="DNA_polI_H3TH"/>
</dbReference>
<feature type="domain" description="5'-3' exonuclease" evidence="4">
    <location>
        <begin position="55"/>
        <end position="332"/>
    </location>
</feature>
<keyword evidence="2" id="KW-0378">Hydrolase</keyword>
<dbReference type="AlphaFoldDB" id="A0A1D2AD11"/>